<dbReference type="PROSITE" id="PS00107">
    <property type="entry name" value="PROTEIN_KINASE_ATP"/>
    <property type="match status" value="1"/>
</dbReference>
<dbReference type="GO" id="GO:0005524">
    <property type="term" value="F:ATP binding"/>
    <property type="evidence" value="ECO:0007669"/>
    <property type="project" value="UniProtKB-UniRule"/>
</dbReference>
<dbReference type="FunFam" id="3.30.200.20:FF:000042">
    <property type="entry name" value="Aurora kinase A"/>
    <property type="match status" value="1"/>
</dbReference>
<protein>
    <recommendedName>
        <fullName evidence="8">Protein kinase domain-containing protein</fullName>
    </recommendedName>
</protein>
<feature type="compositionally biased region" description="Polar residues" evidence="7">
    <location>
        <begin position="182"/>
        <end position="195"/>
    </location>
</feature>
<dbReference type="Gene3D" id="1.10.510.10">
    <property type="entry name" value="Transferase(Phosphotransferase) domain 1"/>
    <property type="match status" value="1"/>
</dbReference>
<feature type="region of interest" description="Disordered" evidence="7">
    <location>
        <begin position="36"/>
        <end position="220"/>
    </location>
</feature>
<evidence type="ECO:0000313" key="12">
    <source>
        <dbReference type="Proteomes" id="UP000663870"/>
    </source>
</evidence>
<dbReference type="PROSITE" id="PS50011">
    <property type="entry name" value="PROTEIN_KINASE_DOM"/>
    <property type="match status" value="1"/>
</dbReference>
<dbReference type="CDD" id="cd05117">
    <property type="entry name" value="STKc_CAMK"/>
    <property type="match status" value="1"/>
</dbReference>
<feature type="domain" description="Protein kinase" evidence="8">
    <location>
        <begin position="472"/>
        <end position="732"/>
    </location>
</feature>
<dbReference type="InterPro" id="IPR000719">
    <property type="entry name" value="Prot_kinase_dom"/>
</dbReference>
<dbReference type="SMART" id="SM00220">
    <property type="entry name" value="S_TKc"/>
    <property type="match status" value="1"/>
</dbReference>
<comment type="caution">
    <text evidence="9">The sequence shown here is derived from an EMBL/GenBank/DDBJ whole genome shotgun (WGS) entry which is preliminary data.</text>
</comment>
<dbReference type="EMBL" id="CAJNOL010002385">
    <property type="protein sequence ID" value="CAF1495146.1"/>
    <property type="molecule type" value="Genomic_DNA"/>
</dbReference>
<dbReference type="EMBL" id="CAJNOH010001432">
    <property type="protein sequence ID" value="CAF1216809.1"/>
    <property type="molecule type" value="Genomic_DNA"/>
</dbReference>
<feature type="compositionally biased region" description="Basic and acidic residues" evidence="7">
    <location>
        <begin position="49"/>
        <end position="104"/>
    </location>
</feature>
<gene>
    <name evidence="10" type="ORF">JXQ802_LOCUS40089</name>
    <name evidence="9" type="ORF">PYM288_LOCUS25667</name>
</gene>
<reference evidence="9" key="1">
    <citation type="submission" date="2021-02" db="EMBL/GenBank/DDBJ databases">
        <authorList>
            <person name="Nowell W R."/>
        </authorList>
    </citation>
    <scope>NUCLEOTIDE SEQUENCE</scope>
</reference>
<dbReference type="AlphaFoldDB" id="A0A814XEN5"/>
<accession>A0A814XEN5</accession>
<feature type="compositionally biased region" description="Polar residues" evidence="7">
    <location>
        <begin position="202"/>
        <end position="218"/>
    </location>
</feature>
<sequence>MSFRVETAPNQYTDYEIFSATRFNNIGRQFLSLVNPNYETTPNENKTVPNEKKSASNEKESTSNKKEPVPNKKEPVTNEKELATNEKEPATNEKEPAMNEKEPATNENETAPNENETTPNENKTTPNENETTPNESKTSPNENETSPNENETTPNESKTVTNENKVTTNGNKVATNEKKVTTNENKVTANENRVTTNEDKTPTNQNKPISRNTIQQPSDLCRPRQEQSLYYIVNQDVIKQIEENFIPYQSTLPYMAPASPPPTTTTNNIDTDSQLTTSIPDWQATKQSTESTRYLLSQIITIVQCRSTLSISSSSSLSQRTSRHAVRLFINSQRQQQQQMDTFLDIVNEALLLEPNTIKTLWDAKGEQITDPMDLLRRGRLYFASRDTNITLGELHISESDLASINRLEIIRKQLSQPAYFVEKPVNTEQIHIPSRKSTPFDGDEHRSATMQAQAMIYNDPQTFPEVFLRHYTVGEVLGDGRFSAVFECRDKATGIQLALKIIDKTRCKGYEYLIENELSILRRVKHPNIIKLVEEFQNELKYFLVLEYVSNGDLLTAVTTMNKYSEHDVALMLSQIASALKYLHSLQIVHRDVKLENVLMANYPDQSVTLKLADFGLALCLTDQTPIVAAHGDKLCGTPMYLAPEVIQNRDYRIENDMWSLGIIAFTLLSGMAPFNGDNDGDIISNVINKPIDFNLLPKISMDCREALMSMLERDPTKRISASELLQHPWIKSEIQRQMEPLNEGLTARRKKGAAQKQPMLTFSSVEHPHSMQGSNVGGLLGDMDEY</sequence>
<evidence type="ECO:0000259" key="8">
    <source>
        <dbReference type="PROSITE" id="PS50011"/>
    </source>
</evidence>
<dbReference type="PANTHER" id="PTHR24347">
    <property type="entry name" value="SERINE/THREONINE-PROTEIN KINASE"/>
    <property type="match status" value="1"/>
</dbReference>
<feature type="compositionally biased region" description="Polar residues" evidence="7">
    <location>
        <begin position="36"/>
        <end position="48"/>
    </location>
</feature>
<evidence type="ECO:0000313" key="11">
    <source>
        <dbReference type="Proteomes" id="UP000663854"/>
    </source>
</evidence>
<dbReference type="FunFam" id="1.10.510.10:FF:000571">
    <property type="entry name" value="Maternal embryonic leucine zipper kinase"/>
    <property type="match status" value="1"/>
</dbReference>
<proteinExistence type="predicted"/>
<keyword evidence="5 6" id="KW-0067">ATP-binding</keyword>
<evidence type="ECO:0000256" key="3">
    <source>
        <dbReference type="ARBA" id="ARBA00022741"/>
    </source>
</evidence>
<dbReference type="Pfam" id="PF00069">
    <property type="entry name" value="Pkinase"/>
    <property type="match status" value="1"/>
</dbReference>
<dbReference type="InterPro" id="IPR017441">
    <property type="entry name" value="Protein_kinase_ATP_BS"/>
</dbReference>
<dbReference type="InterPro" id="IPR008271">
    <property type="entry name" value="Ser/Thr_kinase_AS"/>
</dbReference>
<dbReference type="PROSITE" id="PS00108">
    <property type="entry name" value="PROTEIN_KINASE_ST"/>
    <property type="match status" value="1"/>
</dbReference>
<dbReference type="InterPro" id="IPR011009">
    <property type="entry name" value="Kinase-like_dom_sf"/>
</dbReference>
<keyword evidence="3 6" id="KW-0547">Nucleotide-binding</keyword>
<evidence type="ECO:0000256" key="6">
    <source>
        <dbReference type="PROSITE-ProRule" id="PRU10141"/>
    </source>
</evidence>
<evidence type="ECO:0000256" key="5">
    <source>
        <dbReference type="ARBA" id="ARBA00022840"/>
    </source>
</evidence>
<name>A0A814XEN5_9BILA</name>
<feature type="region of interest" description="Disordered" evidence="7">
    <location>
        <begin position="768"/>
        <end position="788"/>
    </location>
</feature>
<organism evidence="9 11">
    <name type="scientific">Rotaria sordida</name>
    <dbReference type="NCBI Taxonomy" id="392033"/>
    <lineage>
        <taxon>Eukaryota</taxon>
        <taxon>Metazoa</taxon>
        <taxon>Spiralia</taxon>
        <taxon>Gnathifera</taxon>
        <taxon>Rotifera</taxon>
        <taxon>Eurotatoria</taxon>
        <taxon>Bdelloidea</taxon>
        <taxon>Philodinida</taxon>
        <taxon>Philodinidae</taxon>
        <taxon>Rotaria</taxon>
    </lineage>
</organism>
<evidence type="ECO:0000256" key="4">
    <source>
        <dbReference type="ARBA" id="ARBA00022777"/>
    </source>
</evidence>
<dbReference type="Proteomes" id="UP000663854">
    <property type="component" value="Unassembled WGS sequence"/>
</dbReference>
<feature type="compositionally biased region" description="Low complexity" evidence="7">
    <location>
        <begin position="105"/>
        <end position="173"/>
    </location>
</feature>
<keyword evidence="2" id="KW-0808">Transferase</keyword>
<keyword evidence="4" id="KW-0418">Kinase</keyword>
<dbReference type="GO" id="GO:0004674">
    <property type="term" value="F:protein serine/threonine kinase activity"/>
    <property type="evidence" value="ECO:0007669"/>
    <property type="project" value="UniProtKB-KW"/>
</dbReference>
<feature type="binding site" evidence="6">
    <location>
        <position position="501"/>
    </location>
    <ligand>
        <name>ATP</name>
        <dbReference type="ChEBI" id="CHEBI:30616"/>
    </ligand>
</feature>
<keyword evidence="1" id="KW-0723">Serine/threonine-protein kinase</keyword>
<evidence type="ECO:0000313" key="9">
    <source>
        <dbReference type="EMBL" id="CAF1216809.1"/>
    </source>
</evidence>
<dbReference type="SUPFAM" id="SSF56112">
    <property type="entry name" value="Protein kinase-like (PK-like)"/>
    <property type="match status" value="1"/>
</dbReference>
<evidence type="ECO:0000313" key="10">
    <source>
        <dbReference type="EMBL" id="CAF1495146.1"/>
    </source>
</evidence>
<evidence type="ECO:0000256" key="2">
    <source>
        <dbReference type="ARBA" id="ARBA00022679"/>
    </source>
</evidence>
<dbReference type="Proteomes" id="UP000663870">
    <property type="component" value="Unassembled WGS sequence"/>
</dbReference>
<keyword evidence="12" id="KW-1185">Reference proteome</keyword>
<evidence type="ECO:0000256" key="7">
    <source>
        <dbReference type="SAM" id="MobiDB-lite"/>
    </source>
</evidence>
<evidence type="ECO:0000256" key="1">
    <source>
        <dbReference type="ARBA" id="ARBA00022527"/>
    </source>
</evidence>